<dbReference type="SUPFAM" id="SSF47336">
    <property type="entry name" value="ACP-like"/>
    <property type="match status" value="1"/>
</dbReference>
<dbReference type="Gene3D" id="1.10.1200.10">
    <property type="entry name" value="ACP-like"/>
    <property type="match status" value="1"/>
</dbReference>
<sequence length="84" mass="9433">MTKINLDDVRRLLRESAGVDESVDLDGDVGDLEFQDLGYDSLAVLELTARIEQEYGVKVREDDVTELTTPARLVDYVNRHAVVP</sequence>
<accession>A0ABX0ZBB9</accession>
<keyword evidence="2" id="KW-0597">Phosphoprotein</keyword>
<dbReference type="RefSeq" id="WP_168001750.1">
    <property type="nucleotide sequence ID" value="NZ_JAATEO010000015.1"/>
</dbReference>
<evidence type="ECO:0000313" key="4">
    <source>
        <dbReference type="EMBL" id="NJP33381.1"/>
    </source>
</evidence>
<reference evidence="4 5" key="1">
    <citation type="submission" date="2020-03" db="EMBL/GenBank/DDBJ databases">
        <title>WGS of actinomycetes isolated from Thailand.</title>
        <authorList>
            <person name="Thawai C."/>
        </authorList>
    </citation>
    <scope>NUCLEOTIDE SEQUENCE [LARGE SCALE GENOMIC DNA]</scope>
    <source>
        <strain evidence="4 5">HSS6-12</strain>
    </source>
</reference>
<evidence type="ECO:0000259" key="3">
    <source>
        <dbReference type="PROSITE" id="PS50075"/>
    </source>
</evidence>
<proteinExistence type="predicted"/>
<dbReference type="Pfam" id="PF00550">
    <property type="entry name" value="PP-binding"/>
    <property type="match status" value="1"/>
</dbReference>
<dbReference type="EMBL" id="JAATEO010000015">
    <property type="protein sequence ID" value="NJP33381.1"/>
    <property type="molecule type" value="Genomic_DNA"/>
</dbReference>
<evidence type="ECO:0000256" key="2">
    <source>
        <dbReference type="ARBA" id="ARBA00022553"/>
    </source>
</evidence>
<dbReference type="InterPro" id="IPR020806">
    <property type="entry name" value="PKS_PP-bd"/>
</dbReference>
<dbReference type="InterPro" id="IPR006162">
    <property type="entry name" value="Ppantetheine_attach_site"/>
</dbReference>
<keyword evidence="1" id="KW-0596">Phosphopantetheine</keyword>
<keyword evidence="5" id="KW-1185">Reference proteome</keyword>
<dbReference type="SMART" id="SM00823">
    <property type="entry name" value="PKS_PP"/>
    <property type="match status" value="1"/>
</dbReference>
<evidence type="ECO:0000313" key="5">
    <source>
        <dbReference type="Proteomes" id="UP000783871"/>
    </source>
</evidence>
<dbReference type="InterPro" id="IPR009081">
    <property type="entry name" value="PP-bd_ACP"/>
</dbReference>
<dbReference type="InterPro" id="IPR036736">
    <property type="entry name" value="ACP-like_sf"/>
</dbReference>
<comment type="caution">
    <text evidence="4">The sequence shown here is derived from an EMBL/GenBank/DDBJ whole genome shotgun (WGS) entry which is preliminary data.</text>
</comment>
<evidence type="ECO:0000256" key="1">
    <source>
        <dbReference type="ARBA" id="ARBA00022450"/>
    </source>
</evidence>
<dbReference type="PROSITE" id="PS00012">
    <property type="entry name" value="PHOSPHOPANTETHEINE"/>
    <property type="match status" value="1"/>
</dbReference>
<dbReference type="Proteomes" id="UP000783871">
    <property type="component" value="Unassembled WGS sequence"/>
</dbReference>
<name>A0ABX0ZBB9_9ACTN</name>
<feature type="domain" description="Carrier" evidence="3">
    <location>
        <begin position="3"/>
        <end position="81"/>
    </location>
</feature>
<organism evidence="4 5">
    <name type="scientific">Micromonospora thermarum</name>
    <dbReference type="NCBI Taxonomy" id="2720024"/>
    <lineage>
        <taxon>Bacteria</taxon>
        <taxon>Bacillati</taxon>
        <taxon>Actinomycetota</taxon>
        <taxon>Actinomycetes</taxon>
        <taxon>Micromonosporales</taxon>
        <taxon>Micromonosporaceae</taxon>
        <taxon>Micromonospora</taxon>
    </lineage>
</organism>
<gene>
    <name evidence="4" type="ORF">HCJ94_15650</name>
</gene>
<dbReference type="PROSITE" id="PS50075">
    <property type="entry name" value="CARRIER"/>
    <property type="match status" value="1"/>
</dbReference>
<protein>
    <submittedName>
        <fullName evidence="4">Acyl carrier protein</fullName>
    </submittedName>
</protein>